<evidence type="ECO:0000313" key="1">
    <source>
        <dbReference type="EnsemblMetazoa" id="ACOM022376-PA.1"/>
    </source>
</evidence>
<protein>
    <submittedName>
        <fullName evidence="1">Uncharacterized protein</fullName>
    </submittedName>
</protein>
<sequence length="564" mass="62809">MGISHIISRSKMAKLMMNMFEPLRSDLELPSSFGISPAVRAIGISMAPSEMDSFPRNIMSGNNAPYWRSTHVYQYYRWGGSALMPHTLVLHPLEHDAERDKDASATDARTAMHRNRTVLAELFLCFVNLANEVDKTFARLWYALFRPVNELELAHRAGRAVARIRHLELSQFVLRHVVLGDRIHHVALIAHRTLGRLAVTNRVESAFTFDSFLNSISIPLLDVIVQAAGGHLRTAADDRLQQRIVDEDVLILRLYHVVALRSQTRHVPVDVDRFLVLHALEHGIDHDVATGAAHSGRTVHDDRARFRRRERLGAAQELQERCRMVRYAIWNVRIEYVASSCVSVIVTVMAPYTSVPRAGQYMSHLMRDRSSSLVIMTIVDDFSSQHMRQKSPNVSCSGPCVATRSTWLASSAIEIGGWLIMPGVWKLIRRMSTGSVGAGPAPKSAAISGRVTAAWSGALHGCRRRRTKYTTRKQTDSTSAAMIGPTTQSMPGSSFLPRMIISVSCGTLGLGRCGGSPVGASFMSSARNSENGLDVYRCFWGVSTTARTKMRYRFPRSSFLLVKL</sequence>
<dbReference type="EnsemblMetazoa" id="ACOM022376-RA">
    <property type="protein sequence ID" value="ACOM022376-PA.1"/>
    <property type="gene ID" value="ACOM022376"/>
</dbReference>
<accession>A0A8W7NYZ1</accession>
<reference evidence="1" key="1">
    <citation type="submission" date="2022-08" db="UniProtKB">
        <authorList>
            <consortium name="EnsemblMetazoa"/>
        </authorList>
    </citation>
    <scope>IDENTIFICATION</scope>
</reference>
<proteinExistence type="predicted"/>
<name>A0A8W7NYZ1_ANOCL</name>
<organism evidence="1">
    <name type="scientific">Anopheles coluzzii</name>
    <name type="common">African malaria mosquito</name>
    <dbReference type="NCBI Taxonomy" id="1518534"/>
    <lineage>
        <taxon>Eukaryota</taxon>
        <taxon>Metazoa</taxon>
        <taxon>Ecdysozoa</taxon>
        <taxon>Arthropoda</taxon>
        <taxon>Hexapoda</taxon>
        <taxon>Insecta</taxon>
        <taxon>Pterygota</taxon>
        <taxon>Neoptera</taxon>
        <taxon>Endopterygota</taxon>
        <taxon>Diptera</taxon>
        <taxon>Nematocera</taxon>
        <taxon>Culicoidea</taxon>
        <taxon>Culicidae</taxon>
        <taxon>Anophelinae</taxon>
        <taxon>Anopheles</taxon>
    </lineage>
</organism>
<dbReference type="Proteomes" id="UP000075882">
    <property type="component" value="Unassembled WGS sequence"/>
</dbReference>
<dbReference type="AlphaFoldDB" id="A0A8W7NYZ1"/>